<evidence type="ECO:0000313" key="3">
    <source>
        <dbReference type="Proteomes" id="UP000449710"/>
    </source>
</evidence>
<protein>
    <recommendedName>
        <fullName evidence="4">ABC transporter permease subunit</fullName>
    </recommendedName>
</protein>
<keyword evidence="1" id="KW-0812">Transmembrane</keyword>
<accession>A0AA43XKL9</accession>
<evidence type="ECO:0008006" key="4">
    <source>
        <dbReference type="Google" id="ProtNLM"/>
    </source>
</evidence>
<dbReference type="GO" id="GO:0005886">
    <property type="term" value="C:plasma membrane"/>
    <property type="evidence" value="ECO:0007669"/>
    <property type="project" value="UniProtKB-SubCell"/>
</dbReference>
<evidence type="ECO:0000313" key="2">
    <source>
        <dbReference type="EMBL" id="NBG88472.1"/>
    </source>
</evidence>
<dbReference type="EMBL" id="SUMG01000008">
    <property type="protein sequence ID" value="NBG88472.1"/>
    <property type="molecule type" value="Genomic_DNA"/>
</dbReference>
<comment type="caution">
    <text evidence="2">The sequence shown here is derived from an EMBL/GenBank/DDBJ whole genome shotgun (WGS) entry which is preliminary data.</text>
</comment>
<proteinExistence type="predicted"/>
<keyword evidence="3" id="KW-1185">Reference proteome</keyword>
<feature type="transmembrane region" description="Helical" evidence="1">
    <location>
        <begin position="76"/>
        <end position="99"/>
    </location>
</feature>
<dbReference type="GO" id="GO:0140359">
    <property type="term" value="F:ABC-type transporter activity"/>
    <property type="evidence" value="ECO:0007669"/>
    <property type="project" value="InterPro"/>
</dbReference>
<dbReference type="Proteomes" id="UP000449710">
    <property type="component" value="Unassembled WGS sequence"/>
</dbReference>
<name>A0AA43XKL9_9CLOT</name>
<feature type="transmembrane region" description="Helical" evidence="1">
    <location>
        <begin position="196"/>
        <end position="217"/>
    </location>
</feature>
<reference evidence="2 3" key="1">
    <citation type="submission" date="2019-04" db="EMBL/GenBank/DDBJ databases">
        <title>Isachenkonia alkalipeptolytica gen. nov. sp. nov. a new anaerobic, alkiliphilic organothrophic bacterium capable to reduce synthesized ferrihydrite isolated from a soda lake.</title>
        <authorList>
            <person name="Toshchakov S.V."/>
            <person name="Zavarzina D.G."/>
            <person name="Zhilina T.N."/>
            <person name="Kostrikina N.A."/>
            <person name="Kublanov I.V."/>
        </authorList>
    </citation>
    <scope>NUCLEOTIDE SEQUENCE [LARGE SCALE GENOMIC DNA]</scope>
    <source>
        <strain evidence="2 3">Z-1701</strain>
    </source>
</reference>
<feature type="transmembrane region" description="Helical" evidence="1">
    <location>
        <begin position="166"/>
        <end position="189"/>
    </location>
</feature>
<dbReference type="Pfam" id="PF12679">
    <property type="entry name" value="ABC2_membrane_2"/>
    <property type="match status" value="1"/>
</dbReference>
<evidence type="ECO:0000256" key="1">
    <source>
        <dbReference type="SAM" id="Phobius"/>
    </source>
</evidence>
<feature type="transmembrane region" description="Helical" evidence="1">
    <location>
        <begin position="21"/>
        <end position="39"/>
    </location>
</feature>
<keyword evidence="1" id="KW-0472">Membrane</keyword>
<dbReference type="AlphaFoldDB" id="A0AA43XKL9"/>
<organism evidence="2 3">
    <name type="scientific">Isachenkonia alkalipeptolytica</name>
    <dbReference type="NCBI Taxonomy" id="2565777"/>
    <lineage>
        <taxon>Bacteria</taxon>
        <taxon>Bacillati</taxon>
        <taxon>Bacillota</taxon>
        <taxon>Clostridia</taxon>
        <taxon>Eubacteriales</taxon>
        <taxon>Clostridiaceae</taxon>
        <taxon>Isachenkonia</taxon>
    </lineage>
</organism>
<sequence length="273" mass="31107">MKGGCKVNIYKFELKTYWKSFILWSLGIIVLQIIMMIFYPTMARDAQMMDLIMENYPEELLQAIGLGEHVSLATVLGYYTFVFVFVQLLVGVQSAYYGFQFLSVEEREHTADFLFTKPVTRSRILVEKYLAAFTILGLTTLVVTASTFVSIELFRDGSGYEVGPLVIQLLSVPLFQLFFFSIGMLVTVGTKRIRSVISYALGFGFGLYVLNAFRSIVGGEFLGFFTPYYHFESSYILMEGSMPMDRAIISISMILLAHIITYFAYLKRNIRAQ</sequence>
<keyword evidence="1" id="KW-1133">Transmembrane helix</keyword>
<feature type="transmembrane region" description="Helical" evidence="1">
    <location>
        <begin position="247"/>
        <end position="266"/>
    </location>
</feature>
<gene>
    <name evidence="2" type="ORF">ISALK_08150</name>
</gene>
<feature type="transmembrane region" description="Helical" evidence="1">
    <location>
        <begin position="129"/>
        <end position="154"/>
    </location>
</feature>